<organism evidence="4 5">
    <name type="scientific">Rhododendron simsii</name>
    <name type="common">Sims's rhododendron</name>
    <dbReference type="NCBI Taxonomy" id="118357"/>
    <lineage>
        <taxon>Eukaryota</taxon>
        <taxon>Viridiplantae</taxon>
        <taxon>Streptophyta</taxon>
        <taxon>Embryophyta</taxon>
        <taxon>Tracheophyta</taxon>
        <taxon>Spermatophyta</taxon>
        <taxon>Magnoliopsida</taxon>
        <taxon>eudicotyledons</taxon>
        <taxon>Gunneridae</taxon>
        <taxon>Pentapetalae</taxon>
        <taxon>asterids</taxon>
        <taxon>Ericales</taxon>
        <taxon>Ericaceae</taxon>
        <taxon>Ericoideae</taxon>
        <taxon>Rhodoreae</taxon>
        <taxon>Rhododendron</taxon>
    </lineage>
</organism>
<dbReference type="PANTHER" id="PTHR10460">
    <property type="entry name" value="ABL INTERACTOR FAMILY MEMBER"/>
    <property type="match status" value="1"/>
</dbReference>
<dbReference type="OrthoDB" id="1927036at2759"/>
<sequence length="312" mass="34772">MDGTKASSCSITAPEEASNFDELLMRQGLTFADNLKELKNLSTQLYSAAEHFELSYSREHRKQLVVETAKEYVTNAIVNTVDHLGSVAYKVTNFLDEKVDEFSGTELQFSCMEQRLQVCQELSSRVGGSQHSLQTKTPTCHKRYIIPDVRATRVEPNSSLFRKGHSSLQPSSLGTFSFSKIVSDKELDVRAKRVEPDSSSFRKGNSSLQPCGPGAFSFSKIVSEKELARRTDSPQYFQLKRSGTLVRNSIISTNSNAKQPYPGELRRSASVSTAHGGRSMTRDIQPHSKKSKPLFKALFTMLKKKRDGNLCG</sequence>
<protein>
    <submittedName>
        <fullName evidence="4">Uncharacterized protein</fullName>
    </submittedName>
</protein>
<dbReference type="Gene3D" id="6.10.140.1620">
    <property type="match status" value="1"/>
</dbReference>
<comment type="similarity">
    <text evidence="1">Belongs to the ABI family.</text>
</comment>
<dbReference type="PANTHER" id="PTHR10460:SF10">
    <property type="entry name" value="PROTEIN ABIL3"/>
    <property type="match status" value="1"/>
</dbReference>
<evidence type="ECO:0000313" key="5">
    <source>
        <dbReference type="Proteomes" id="UP000626092"/>
    </source>
</evidence>
<dbReference type="EMBL" id="WJXA01000007">
    <property type="protein sequence ID" value="KAF7137234.1"/>
    <property type="molecule type" value="Genomic_DNA"/>
</dbReference>
<dbReference type="AlphaFoldDB" id="A0A834GK07"/>
<gene>
    <name evidence="4" type="ORF">RHSIM_Rhsim07G0080900</name>
</gene>
<comment type="function">
    <text evidence="2">Involved in regulation of actin and microtubule organization. Part of a WAVE complex that activates the Arp2/3 complex.</text>
</comment>
<dbReference type="Proteomes" id="UP000626092">
    <property type="component" value="Unassembled WGS sequence"/>
</dbReference>
<evidence type="ECO:0000256" key="2">
    <source>
        <dbReference type="ARBA" id="ARBA00025223"/>
    </source>
</evidence>
<dbReference type="InterPro" id="IPR028457">
    <property type="entry name" value="ABI"/>
</dbReference>
<evidence type="ECO:0000313" key="4">
    <source>
        <dbReference type="EMBL" id="KAF7137234.1"/>
    </source>
</evidence>
<proteinExistence type="inferred from homology"/>
<comment type="caution">
    <text evidence="4">The sequence shown here is derived from an EMBL/GenBank/DDBJ whole genome shotgun (WGS) entry which is preliminary data.</text>
</comment>
<name>A0A834GK07_RHOSS</name>
<feature type="region of interest" description="Disordered" evidence="3">
    <location>
        <begin position="270"/>
        <end position="290"/>
    </location>
</feature>
<keyword evidence="5" id="KW-1185">Reference proteome</keyword>
<accession>A0A834GK07</accession>
<evidence type="ECO:0000256" key="1">
    <source>
        <dbReference type="ARBA" id="ARBA00010020"/>
    </source>
</evidence>
<evidence type="ECO:0000256" key="3">
    <source>
        <dbReference type="SAM" id="MobiDB-lite"/>
    </source>
</evidence>
<reference evidence="4" key="1">
    <citation type="submission" date="2019-11" db="EMBL/GenBank/DDBJ databases">
        <authorList>
            <person name="Liu Y."/>
            <person name="Hou J."/>
            <person name="Li T.-Q."/>
            <person name="Guan C.-H."/>
            <person name="Wu X."/>
            <person name="Wu H.-Z."/>
            <person name="Ling F."/>
            <person name="Zhang R."/>
            <person name="Shi X.-G."/>
            <person name="Ren J.-P."/>
            <person name="Chen E.-F."/>
            <person name="Sun J.-M."/>
        </authorList>
    </citation>
    <scope>NUCLEOTIDE SEQUENCE</scope>
    <source>
        <strain evidence="4">Adult_tree_wgs_1</strain>
        <tissue evidence="4">Leaves</tissue>
    </source>
</reference>